<sequence>MTVVGFHHSHEQIHPRALLEAARHAQDVGFDAGMCSDHWAPWSATQGHSGYAWTWLGAALATTELPFGVVNAPGQRYHPAVVAQAVATLGAMFPGRFWVALGSGENVNEHITGDRWPSKAERDARLRECVDVIRALLDGEEVTHDGLVRVDRARLWTLPAERPLLIGPAVTPATAARHADWADGLVTVNQDPAVLREVVDAYRSAGGRGTIALQVHVAWAPDEDAAFALAREQWTANVVGPPVAWDLDTPESFDALVPNLTDDLVRRSVLVEHDPARLRDRVAALVALGFDAVYLHQVATDEKPGDDKHPAAEPTSTPADRNLRAFLDMAGEHLVPQLREVTA</sequence>
<dbReference type="Gene3D" id="3.20.20.30">
    <property type="entry name" value="Luciferase-like domain"/>
    <property type="match status" value="1"/>
</dbReference>
<gene>
    <name evidence="4" type="ORF">CTKZ_04680</name>
</gene>
<evidence type="ECO:0000256" key="1">
    <source>
        <dbReference type="ARBA" id="ARBA00023002"/>
    </source>
</evidence>
<name>A0A401UW45_9CELL</name>
<dbReference type="RefSeq" id="WP_124341457.1">
    <property type="nucleotide sequence ID" value="NZ_BHYL01000037.1"/>
</dbReference>
<keyword evidence="1" id="KW-0560">Oxidoreductase</keyword>
<feature type="region of interest" description="Disordered" evidence="2">
    <location>
        <begin position="301"/>
        <end position="320"/>
    </location>
</feature>
<dbReference type="NCBIfam" id="TIGR03557">
    <property type="entry name" value="F420_G6P_family"/>
    <property type="match status" value="1"/>
</dbReference>
<feature type="domain" description="Luciferase-like" evidence="3">
    <location>
        <begin position="7"/>
        <end position="291"/>
    </location>
</feature>
<proteinExistence type="predicted"/>
<dbReference type="AlphaFoldDB" id="A0A401UW45"/>
<dbReference type="EMBL" id="BHYL01000037">
    <property type="protein sequence ID" value="GCD18906.1"/>
    <property type="molecule type" value="Genomic_DNA"/>
</dbReference>
<evidence type="ECO:0000256" key="2">
    <source>
        <dbReference type="SAM" id="MobiDB-lite"/>
    </source>
</evidence>
<keyword evidence="5" id="KW-1185">Reference proteome</keyword>
<comment type="caution">
    <text evidence="4">The sequence shown here is derived from an EMBL/GenBank/DDBJ whole genome shotgun (WGS) entry which is preliminary data.</text>
</comment>
<dbReference type="SUPFAM" id="SSF51679">
    <property type="entry name" value="Bacterial luciferase-like"/>
    <property type="match status" value="1"/>
</dbReference>
<organism evidence="4 5">
    <name type="scientific">Cellulomonas algicola</name>
    <dbReference type="NCBI Taxonomy" id="2071633"/>
    <lineage>
        <taxon>Bacteria</taxon>
        <taxon>Bacillati</taxon>
        <taxon>Actinomycetota</taxon>
        <taxon>Actinomycetes</taxon>
        <taxon>Micrococcales</taxon>
        <taxon>Cellulomonadaceae</taxon>
        <taxon>Cellulomonas</taxon>
    </lineage>
</organism>
<evidence type="ECO:0000259" key="3">
    <source>
        <dbReference type="Pfam" id="PF00296"/>
    </source>
</evidence>
<dbReference type="InterPro" id="IPR011251">
    <property type="entry name" value="Luciferase-like_dom"/>
</dbReference>
<dbReference type="NCBIfam" id="TIGR03885">
    <property type="entry name" value="flavin_revert"/>
    <property type="match status" value="1"/>
</dbReference>
<dbReference type="Proteomes" id="UP000288246">
    <property type="component" value="Unassembled WGS sequence"/>
</dbReference>
<dbReference type="InterPro" id="IPR019945">
    <property type="entry name" value="F420_G6P_DH-rel"/>
</dbReference>
<dbReference type="InterPro" id="IPR023907">
    <property type="entry name" value="Non-F420_Flavin_OxRdtase"/>
</dbReference>
<dbReference type="PANTHER" id="PTHR43244">
    <property type="match status" value="1"/>
</dbReference>
<reference evidence="4 5" key="1">
    <citation type="submission" date="2018-11" db="EMBL/GenBank/DDBJ databases">
        <title>Draft genome sequence of Cellulomonas takizawaensis strain TKZ-21.</title>
        <authorList>
            <person name="Yamamura H."/>
            <person name="Hayashi T."/>
            <person name="Hamada M."/>
            <person name="Serisawa Y."/>
            <person name="Matsuyama K."/>
            <person name="Nakagawa Y."/>
            <person name="Otoguro M."/>
            <person name="Yanagida F."/>
            <person name="Hayakawa M."/>
        </authorList>
    </citation>
    <scope>NUCLEOTIDE SEQUENCE [LARGE SCALE GENOMIC DNA]</scope>
    <source>
        <strain evidence="4 5">TKZ-21</strain>
    </source>
</reference>
<protein>
    <submittedName>
        <fullName evidence="4">LLM class F420-dependent oxidoreductase</fullName>
    </submittedName>
</protein>
<dbReference type="PANTHER" id="PTHR43244:SF1">
    <property type="entry name" value="5,10-METHYLENETETRAHYDROMETHANOPTERIN REDUCTASE"/>
    <property type="match status" value="1"/>
</dbReference>
<dbReference type="InterPro" id="IPR036661">
    <property type="entry name" value="Luciferase-like_sf"/>
</dbReference>
<evidence type="ECO:0000313" key="4">
    <source>
        <dbReference type="EMBL" id="GCD18906.1"/>
    </source>
</evidence>
<dbReference type="OrthoDB" id="180193at2"/>
<dbReference type="Pfam" id="PF00296">
    <property type="entry name" value="Bac_luciferase"/>
    <property type="match status" value="1"/>
</dbReference>
<feature type="compositionally biased region" description="Basic and acidic residues" evidence="2">
    <location>
        <begin position="301"/>
        <end position="311"/>
    </location>
</feature>
<dbReference type="GO" id="GO:0016705">
    <property type="term" value="F:oxidoreductase activity, acting on paired donors, with incorporation or reduction of molecular oxygen"/>
    <property type="evidence" value="ECO:0007669"/>
    <property type="project" value="InterPro"/>
</dbReference>
<accession>A0A401UW45</accession>
<evidence type="ECO:0000313" key="5">
    <source>
        <dbReference type="Proteomes" id="UP000288246"/>
    </source>
</evidence>
<dbReference type="InterPro" id="IPR050564">
    <property type="entry name" value="F420-G6PD/mer"/>
</dbReference>